<feature type="domain" description="Peptidase M13 N-terminal" evidence="9">
    <location>
        <begin position="35"/>
        <end position="450"/>
    </location>
</feature>
<gene>
    <name evidence="10" type="ORF">B0T21DRAFT_181103</name>
</gene>
<dbReference type="InterPro" id="IPR018497">
    <property type="entry name" value="Peptidase_M13_C"/>
</dbReference>
<evidence type="ECO:0000256" key="5">
    <source>
        <dbReference type="ARBA" id="ARBA00022801"/>
    </source>
</evidence>
<dbReference type="GO" id="GO:0016485">
    <property type="term" value="P:protein processing"/>
    <property type="evidence" value="ECO:0007669"/>
    <property type="project" value="TreeGrafter"/>
</dbReference>
<dbReference type="Proteomes" id="UP001172159">
    <property type="component" value="Unassembled WGS sequence"/>
</dbReference>
<comment type="cofactor">
    <cofactor evidence="1">
        <name>Zn(2+)</name>
        <dbReference type="ChEBI" id="CHEBI:29105"/>
    </cofactor>
</comment>
<dbReference type="Gene3D" id="3.40.390.10">
    <property type="entry name" value="Collagenase (Catalytic Domain)"/>
    <property type="match status" value="1"/>
</dbReference>
<reference evidence="10" key="1">
    <citation type="submission" date="2023-06" db="EMBL/GenBank/DDBJ databases">
        <title>Genome-scale phylogeny and comparative genomics of the fungal order Sordariales.</title>
        <authorList>
            <consortium name="Lawrence Berkeley National Laboratory"/>
            <person name="Hensen N."/>
            <person name="Bonometti L."/>
            <person name="Westerberg I."/>
            <person name="Brannstrom I.O."/>
            <person name="Guillou S."/>
            <person name="Cros-Aarteil S."/>
            <person name="Calhoun S."/>
            <person name="Haridas S."/>
            <person name="Kuo A."/>
            <person name="Mondo S."/>
            <person name="Pangilinan J."/>
            <person name="Riley R."/>
            <person name="Labutti K."/>
            <person name="Andreopoulos B."/>
            <person name="Lipzen A."/>
            <person name="Chen C."/>
            <person name="Yanf M."/>
            <person name="Daum C."/>
            <person name="Ng V."/>
            <person name="Clum A."/>
            <person name="Steindorff A."/>
            <person name="Ohm R."/>
            <person name="Martin F."/>
            <person name="Silar P."/>
            <person name="Natvig D."/>
            <person name="Lalanne C."/>
            <person name="Gautier V."/>
            <person name="Ament-Velasquez S.L."/>
            <person name="Kruys A."/>
            <person name="Hutchinson M.I."/>
            <person name="Powell A.J."/>
            <person name="Barry K."/>
            <person name="Miller A.N."/>
            <person name="Grigoriev I.V."/>
            <person name="Debuchy R."/>
            <person name="Gladieux P."/>
            <person name="Thoren M.H."/>
            <person name="Johannesson H."/>
        </authorList>
    </citation>
    <scope>NUCLEOTIDE SEQUENCE</scope>
    <source>
        <strain evidence="10">CBS 540.89</strain>
    </source>
</reference>
<name>A0AA40EHT9_9PEZI</name>
<keyword evidence="6" id="KW-0862">Zinc</keyword>
<evidence type="ECO:0000313" key="10">
    <source>
        <dbReference type="EMBL" id="KAK0736488.1"/>
    </source>
</evidence>
<organism evidence="10 11">
    <name type="scientific">Apiosordaria backusii</name>
    <dbReference type="NCBI Taxonomy" id="314023"/>
    <lineage>
        <taxon>Eukaryota</taxon>
        <taxon>Fungi</taxon>
        <taxon>Dikarya</taxon>
        <taxon>Ascomycota</taxon>
        <taxon>Pezizomycotina</taxon>
        <taxon>Sordariomycetes</taxon>
        <taxon>Sordariomycetidae</taxon>
        <taxon>Sordariales</taxon>
        <taxon>Lasiosphaeriaceae</taxon>
        <taxon>Apiosordaria</taxon>
    </lineage>
</organism>
<dbReference type="PANTHER" id="PTHR11733:SF167">
    <property type="entry name" value="FI17812P1-RELATED"/>
    <property type="match status" value="1"/>
</dbReference>
<keyword evidence="7" id="KW-0482">Metalloprotease</keyword>
<protein>
    <recommendedName>
        <fullName evidence="12">Endothelin-converting enzyme 1</fullName>
    </recommendedName>
</protein>
<comment type="caution">
    <text evidence="10">The sequence shown here is derived from an EMBL/GenBank/DDBJ whole genome shotgun (WGS) entry which is preliminary data.</text>
</comment>
<evidence type="ECO:0000313" key="11">
    <source>
        <dbReference type="Proteomes" id="UP001172159"/>
    </source>
</evidence>
<evidence type="ECO:0000256" key="1">
    <source>
        <dbReference type="ARBA" id="ARBA00001947"/>
    </source>
</evidence>
<evidence type="ECO:0000256" key="2">
    <source>
        <dbReference type="ARBA" id="ARBA00007357"/>
    </source>
</evidence>
<dbReference type="Pfam" id="PF01431">
    <property type="entry name" value="Peptidase_M13"/>
    <property type="match status" value="1"/>
</dbReference>
<keyword evidence="4" id="KW-0479">Metal-binding</keyword>
<dbReference type="AlphaFoldDB" id="A0AA40EHT9"/>
<proteinExistence type="inferred from homology"/>
<dbReference type="InterPro" id="IPR000718">
    <property type="entry name" value="Peptidase_M13"/>
</dbReference>
<evidence type="ECO:0000259" key="8">
    <source>
        <dbReference type="Pfam" id="PF01431"/>
    </source>
</evidence>
<keyword evidence="5" id="KW-0378">Hydrolase</keyword>
<dbReference type="EMBL" id="JAUKTV010000006">
    <property type="protein sequence ID" value="KAK0736488.1"/>
    <property type="molecule type" value="Genomic_DNA"/>
</dbReference>
<keyword evidence="11" id="KW-1185">Reference proteome</keyword>
<keyword evidence="3" id="KW-0645">Protease</keyword>
<dbReference type="SUPFAM" id="SSF55486">
    <property type="entry name" value="Metalloproteases ('zincins'), catalytic domain"/>
    <property type="match status" value="1"/>
</dbReference>
<evidence type="ECO:0000256" key="6">
    <source>
        <dbReference type="ARBA" id="ARBA00022833"/>
    </source>
</evidence>
<dbReference type="GO" id="GO:0046872">
    <property type="term" value="F:metal ion binding"/>
    <property type="evidence" value="ECO:0007669"/>
    <property type="project" value="UniProtKB-KW"/>
</dbReference>
<evidence type="ECO:0000256" key="7">
    <source>
        <dbReference type="ARBA" id="ARBA00023049"/>
    </source>
</evidence>
<dbReference type="InterPro" id="IPR008753">
    <property type="entry name" value="Peptidase_M13_N"/>
</dbReference>
<dbReference type="Pfam" id="PF05649">
    <property type="entry name" value="Peptidase_M13_N"/>
    <property type="match status" value="1"/>
</dbReference>
<accession>A0AA40EHT9</accession>
<dbReference type="PANTHER" id="PTHR11733">
    <property type="entry name" value="ZINC METALLOPROTEASE FAMILY M13 NEPRILYSIN-RELATED"/>
    <property type="match status" value="1"/>
</dbReference>
<comment type="similarity">
    <text evidence="2">Belongs to the peptidase M13 family.</text>
</comment>
<evidence type="ECO:0008006" key="12">
    <source>
        <dbReference type="Google" id="ProtNLM"/>
    </source>
</evidence>
<dbReference type="PROSITE" id="PS51885">
    <property type="entry name" value="NEPRILYSIN"/>
    <property type="match status" value="1"/>
</dbReference>
<sequence length="720" mass="80228">MGQFQSTEVCTTPACIQTAAHLLGNLAPHWKDMDPCTNFDEMVCYGFNQRQDDPMNGLAMAHKPNYRLLREIVSRPYHEAKHVKPYTLNRRDNADEHNFEMLRQSYAACMDSKAIAKAGVKPLKDALNEFHKHWPIEVEFTDELFDEADDKAGLQAVSIALAQLNIRTWVGRDDPKGDLGRSHRKADAVDPKTQRFFIRIPQLSLPLEAIAGSSDNATVAELEAKIAGALSATFPVSIDENELKDISKDIVAFEAAMVAALWAESAEGASSAAEQDPQEVLKKTVVPFKDLGALAPVLGLDVMVKALVPQGHVPDAVRVEAPGVWPRIEKLVKQQRRIVLQSWFFWKFIDTMGEYVESPELEAVGAGGKAASNTYENCIRHLDSSLRWTLGHFFVQATYSNLTRSTSAKLASNIREEMKVHVDKLSWMSEATRKRTVKKLENMALNIGYPEEEPNAASPDSLAAFYSGLNITDSFFENAAAGLHHQVVTDMRGLLKPSSQKEWETVHTLIANAAYEGEVNSILIPAGVSQLPMFHPDLPEWALYGGLGAVIGHEITHSLDSRGRTKDENGIQTNWWDKKTEEEYTEREKCFVTQFSEFSVVGPDGKKYHGQGNVTLAESISDAGGLAVAYDAWVKERKSMPAVWDQNLPGLQDFTHEQLFFIMYGNWWCSAQSAAQKAASVQTNAQHPLNQFRILGSAENSRGFREAFKCPKKEPRCEIF</sequence>
<dbReference type="InterPro" id="IPR024079">
    <property type="entry name" value="MetalloPept_cat_dom_sf"/>
</dbReference>
<dbReference type="Gene3D" id="1.10.1380.10">
    <property type="entry name" value="Neutral endopeptidase , domain2"/>
    <property type="match status" value="1"/>
</dbReference>
<dbReference type="InterPro" id="IPR042089">
    <property type="entry name" value="Peptidase_M13_dom_2"/>
</dbReference>
<evidence type="ECO:0000256" key="3">
    <source>
        <dbReference type="ARBA" id="ARBA00022670"/>
    </source>
</evidence>
<evidence type="ECO:0000259" key="9">
    <source>
        <dbReference type="Pfam" id="PF05649"/>
    </source>
</evidence>
<dbReference type="PRINTS" id="PR00786">
    <property type="entry name" value="NEPRILYSIN"/>
</dbReference>
<feature type="domain" description="Peptidase M13 C-terminal" evidence="8">
    <location>
        <begin position="512"/>
        <end position="715"/>
    </location>
</feature>
<dbReference type="GO" id="GO:0005886">
    <property type="term" value="C:plasma membrane"/>
    <property type="evidence" value="ECO:0007669"/>
    <property type="project" value="TreeGrafter"/>
</dbReference>
<dbReference type="GO" id="GO:0004222">
    <property type="term" value="F:metalloendopeptidase activity"/>
    <property type="evidence" value="ECO:0007669"/>
    <property type="project" value="InterPro"/>
</dbReference>
<dbReference type="CDD" id="cd08662">
    <property type="entry name" value="M13"/>
    <property type="match status" value="1"/>
</dbReference>
<evidence type="ECO:0000256" key="4">
    <source>
        <dbReference type="ARBA" id="ARBA00022723"/>
    </source>
</evidence>